<feature type="binding site" evidence="6">
    <location>
        <position position="119"/>
    </location>
    <ligand>
        <name>Zn(2+)</name>
        <dbReference type="ChEBI" id="CHEBI:29105"/>
    </ligand>
</feature>
<keyword evidence="3 6" id="KW-0862">Zinc</keyword>
<keyword evidence="1 6" id="KW-0028">Amino-acid biosynthesis</keyword>
<gene>
    <name evidence="6" type="primary">mtnB</name>
    <name evidence="8" type="ORF">LZC95_38065</name>
</gene>
<proteinExistence type="inferred from homology"/>
<dbReference type="InterPro" id="IPR017714">
    <property type="entry name" value="MethylthioRu-1-P_deHdtase_MtnB"/>
</dbReference>
<comment type="pathway">
    <text evidence="6">Amino-acid biosynthesis; L-methionine biosynthesis via salvage pathway; L-methionine from S-methyl-5-thio-alpha-D-ribose 1-phosphate: step 2/6.</text>
</comment>
<dbReference type="EMBL" id="CP089982">
    <property type="protein sequence ID" value="WXA92249.1"/>
    <property type="molecule type" value="Genomic_DNA"/>
</dbReference>
<feature type="domain" description="Class II aldolase/adducin N-terminal" evidence="7">
    <location>
        <begin position="23"/>
        <end position="222"/>
    </location>
</feature>
<comment type="function">
    <text evidence="6">Catalyzes the dehydration of methylthioribulose-1-phosphate (MTRu-1-P) into 2,3-diketo-5-methylthiopentyl-1-phosphate (DK-MTP-1-P).</text>
</comment>
<dbReference type="RefSeq" id="WP_394842866.1">
    <property type="nucleotide sequence ID" value="NZ_CP089982.1"/>
</dbReference>
<protein>
    <recommendedName>
        <fullName evidence="6">Methylthioribulose-1-phosphate dehydratase</fullName>
        <shortName evidence="6">MTRu-1-P dehydratase</shortName>
        <ecNumber evidence="6">4.2.1.109</ecNumber>
    </recommendedName>
</protein>
<accession>A0ABZ2K0I1</accession>
<evidence type="ECO:0000256" key="5">
    <source>
        <dbReference type="ARBA" id="ARBA00023239"/>
    </source>
</evidence>
<comment type="similarity">
    <text evidence="6">Belongs to the aldolase class II family. MtnB subfamily.</text>
</comment>
<evidence type="ECO:0000256" key="2">
    <source>
        <dbReference type="ARBA" id="ARBA00022723"/>
    </source>
</evidence>
<dbReference type="NCBIfam" id="TIGR03328">
    <property type="entry name" value="salvage_mtnB"/>
    <property type="match status" value="1"/>
</dbReference>
<dbReference type="Proteomes" id="UP001379533">
    <property type="component" value="Chromosome"/>
</dbReference>
<dbReference type="SMART" id="SM01007">
    <property type="entry name" value="Aldolase_II"/>
    <property type="match status" value="1"/>
</dbReference>
<dbReference type="HAMAP" id="MF_01677">
    <property type="entry name" value="Salvage_MtnB"/>
    <property type="match status" value="1"/>
</dbReference>
<evidence type="ECO:0000256" key="4">
    <source>
        <dbReference type="ARBA" id="ARBA00023167"/>
    </source>
</evidence>
<keyword evidence="5 6" id="KW-0456">Lyase</keyword>
<feature type="binding site" evidence="6">
    <location>
        <position position="117"/>
    </location>
    <ligand>
        <name>Zn(2+)</name>
        <dbReference type="ChEBI" id="CHEBI:29105"/>
    </ligand>
</feature>
<dbReference type="PANTHER" id="PTHR10640">
    <property type="entry name" value="METHYLTHIORIBULOSE-1-PHOSPHATE DEHYDRATASE"/>
    <property type="match status" value="1"/>
</dbReference>
<keyword evidence="9" id="KW-1185">Reference proteome</keyword>
<evidence type="ECO:0000259" key="7">
    <source>
        <dbReference type="SMART" id="SM01007"/>
    </source>
</evidence>
<evidence type="ECO:0000256" key="1">
    <source>
        <dbReference type="ARBA" id="ARBA00022605"/>
    </source>
</evidence>
<evidence type="ECO:0000313" key="9">
    <source>
        <dbReference type="Proteomes" id="UP001379533"/>
    </source>
</evidence>
<keyword evidence="4 6" id="KW-0486">Methionine biosynthesis</keyword>
<dbReference type="PANTHER" id="PTHR10640:SF7">
    <property type="entry name" value="METHYLTHIORIBULOSE-1-PHOSPHATE DEHYDRATASE"/>
    <property type="match status" value="1"/>
</dbReference>
<dbReference type="InterPro" id="IPR001303">
    <property type="entry name" value="Aldolase_II/adducin_N"/>
</dbReference>
<reference evidence="8 9" key="1">
    <citation type="submission" date="2021-12" db="EMBL/GenBank/DDBJ databases">
        <title>Discovery of the Pendulisporaceae a myxobacterial family with distinct sporulation behavior and unique specialized metabolism.</title>
        <authorList>
            <person name="Garcia R."/>
            <person name="Popoff A."/>
            <person name="Bader C.D."/>
            <person name="Loehr J."/>
            <person name="Walesch S."/>
            <person name="Walt C."/>
            <person name="Boldt J."/>
            <person name="Bunk B."/>
            <person name="Haeckl F.J.F.P.J."/>
            <person name="Gunesch A.P."/>
            <person name="Birkelbach J."/>
            <person name="Nuebel U."/>
            <person name="Pietschmann T."/>
            <person name="Bach T."/>
            <person name="Mueller R."/>
        </authorList>
    </citation>
    <scope>NUCLEOTIDE SEQUENCE [LARGE SCALE GENOMIC DNA]</scope>
    <source>
        <strain evidence="8 9">MSr12523</strain>
    </source>
</reference>
<dbReference type="InterPro" id="IPR036409">
    <property type="entry name" value="Aldolase_II/adducin_N_sf"/>
</dbReference>
<name>A0ABZ2K0I1_9BACT</name>
<dbReference type="EC" id="4.2.1.109" evidence="6"/>
<comment type="cofactor">
    <cofactor evidence="6">
        <name>Zn(2+)</name>
        <dbReference type="ChEBI" id="CHEBI:29105"/>
    </cofactor>
    <text evidence="6">Binds 1 zinc ion per subunit.</text>
</comment>
<evidence type="ECO:0000313" key="8">
    <source>
        <dbReference type="EMBL" id="WXA92249.1"/>
    </source>
</evidence>
<keyword evidence="2 6" id="KW-0479">Metal-binding</keyword>
<evidence type="ECO:0000256" key="3">
    <source>
        <dbReference type="ARBA" id="ARBA00022833"/>
    </source>
</evidence>
<dbReference type="Pfam" id="PF00596">
    <property type="entry name" value="Aldolase_II"/>
    <property type="match status" value="1"/>
</dbReference>
<sequence length="233" mass="25147">MSTSTPSNQGSKAPAANLEAAAAALVAVGRDFYGRGWALATGGNFSTRVGEGSMMITASGREKGALTPQDMVVLDLDGHPLPPHSAGSNGSRARPSAEAKLHARLYTRIPEIGAVLHVHSPCATVLSRLDAAQGVLEISGYEMLKALSDVRTHEHKERVPIFHNSQNMDDLAREVDAWMDAFGTESIHGYLVAGHGLYAWGRHMDEARRHVEAFEFLFDCTLRYRACQPIAVA</sequence>
<dbReference type="GO" id="GO:0046570">
    <property type="term" value="F:methylthioribulose 1-phosphate dehydratase activity"/>
    <property type="evidence" value="ECO:0007669"/>
    <property type="project" value="UniProtKB-EC"/>
</dbReference>
<dbReference type="Gene3D" id="3.40.225.10">
    <property type="entry name" value="Class II aldolase/adducin N-terminal domain"/>
    <property type="match status" value="1"/>
</dbReference>
<evidence type="ECO:0000256" key="6">
    <source>
        <dbReference type="HAMAP-Rule" id="MF_01677"/>
    </source>
</evidence>
<organism evidence="8 9">
    <name type="scientific">Pendulispora brunnea</name>
    <dbReference type="NCBI Taxonomy" id="2905690"/>
    <lineage>
        <taxon>Bacteria</taxon>
        <taxon>Pseudomonadati</taxon>
        <taxon>Myxococcota</taxon>
        <taxon>Myxococcia</taxon>
        <taxon>Myxococcales</taxon>
        <taxon>Sorangiineae</taxon>
        <taxon>Pendulisporaceae</taxon>
        <taxon>Pendulispora</taxon>
    </lineage>
</organism>
<dbReference type="SUPFAM" id="SSF53639">
    <property type="entry name" value="AraD/HMP-PK domain-like"/>
    <property type="match status" value="1"/>
</dbReference>
<dbReference type="NCBIfam" id="NF006672">
    <property type="entry name" value="PRK09220.1"/>
    <property type="match status" value="1"/>
</dbReference>
<comment type="catalytic activity">
    <reaction evidence="6">
        <text>5-(methylsulfanyl)-D-ribulose 1-phosphate = 5-methylsulfanyl-2,3-dioxopentyl phosphate + H2O</text>
        <dbReference type="Rhea" id="RHEA:15549"/>
        <dbReference type="ChEBI" id="CHEBI:15377"/>
        <dbReference type="ChEBI" id="CHEBI:58548"/>
        <dbReference type="ChEBI" id="CHEBI:58828"/>
        <dbReference type="EC" id="4.2.1.109"/>
    </reaction>
</comment>